<feature type="transmembrane region" description="Helical" evidence="1">
    <location>
        <begin position="14"/>
        <end position="38"/>
    </location>
</feature>
<sequence length="146" mass="17685">MDIYEIANKSVNTNIWICLGMLFLMYTGFFFIDFYLIYINKKLKTGVKVDKYLWKLQLWKERKEIYIRKIVINTAFYVSFSFIIIVFEKVLIINKSILISYLWFRIFFIEALIPSFSSIYVVTFLTYISFKIFKHKAISSKEKLIW</sequence>
<gene>
    <name evidence="2" type="ORF">SCHRY_v1c09390</name>
</gene>
<keyword evidence="1" id="KW-1133">Transmembrane helix</keyword>
<dbReference type="EMBL" id="CP005077">
    <property type="protein sequence ID" value="AGM25511.1"/>
    <property type="molecule type" value="Genomic_DNA"/>
</dbReference>
<accession>R4UJM6</accession>
<protein>
    <recommendedName>
        <fullName evidence="4">Transmembrane protein</fullName>
    </recommendedName>
</protein>
<dbReference type="AlphaFoldDB" id="R4UJM6"/>
<evidence type="ECO:0000313" key="2">
    <source>
        <dbReference type="EMBL" id="AGM25511.1"/>
    </source>
</evidence>
<keyword evidence="1" id="KW-0472">Membrane</keyword>
<dbReference type="KEGG" id="scr:SCHRY_v1c09390"/>
<name>R4UJM6_9MOLU</name>
<dbReference type="Proteomes" id="UP000013964">
    <property type="component" value="Chromosome"/>
</dbReference>
<proteinExistence type="predicted"/>
<evidence type="ECO:0008006" key="4">
    <source>
        <dbReference type="Google" id="ProtNLM"/>
    </source>
</evidence>
<feature type="transmembrane region" description="Helical" evidence="1">
    <location>
        <begin position="70"/>
        <end position="87"/>
    </location>
</feature>
<dbReference type="STRING" id="1276227.SCHRY_v1c09390"/>
<keyword evidence="1" id="KW-0812">Transmembrane</keyword>
<dbReference type="RefSeq" id="WP_016339332.1">
    <property type="nucleotide sequence ID" value="NC_021280.1"/>
</dbReference>
<feature type="transmembrane region" description="Helical" evidence="1">
    <location>
        <begin position="107"/>
        <end position="130"/>
    </location>
</feature>
<dbReference type="HOGENOM" id="CLU_1776272_0_0_14"/>
<evidence type="ECO:0000313" key="3">
    <source>
        <dbReference type="Proteomes" id="UP000013964"/>
    </source>
</evidence>
<keyword evidence="3" id="KW-1185">Reference proteome</keyword>
<reference evidence="2 3" key="1">
    <citation type="journal article" date="2013" name="Genome Biol. Evol.">
        <title>Complete genomes of two dipteran-associated spiroplasmas provided insights into the origin, dynamics, and impacts of viral invasion in spiroplasma.</title>
        <authorList>
            <person name="Ku C."/>
            <person name="Lo W.S."/>
            <person name="Chen L.L."/>
            <person name="Kuo C.H."/>
        </authorList>
    </citation>
    <scope>NUCLEOTIDE SEQUENCE [LARGE SCALE GENOMIC DNA]</scope>
    <source>
        <strain evidence="2 3">DF-1</strain>
    </source>
</reference>
<evidence type="ECO:0000256" key="1">
    <source>
        <dbReference type="SAM" id="Phobius"/>
    </source>
</evidence>
<organism evidence="2 3">
    <name type="scientific">Spiroplasma chrysopicola DF-1</name>
    <dbReference type="NCBI Taxonomy" id="1276227"/>
    <lineage>
        <taxon>Bacteria</taxon>
        <taxon>Bacillati</taxon>
        <taxon>Mycoplasmatota</taxon>
        <taxon>Mollicutes</taxon>
        <taxon>Entomoplasmatales</taxon>
        <taxon>Spiroplasmataceae</taxon>
        <taxon>Spiroplasma</taxon>
    </lineage>
</organism>